<evidence type="ECO:0000256" key="6">
    <source>
        <dbReference type="ARBA" id="ARBA00022454"/>
    </source>
</evidence>
<evidence type="ECO:0000256" key="3">
    <source>
        <dbReference type="ARBA" id="ARBA00004604"/>
    </source>
</evidence>
<comment type="similarity">
    <text evidence="4">Belongs to the CGR1 family.</text>
</comment>
<evidence type="ECO:0000256" key="13">
    <source>
        <dbReference type="ARBA" id="ARBA00093307"/>
    </source>
</evidence>
<dbReference type="AlphaFoldDB" id="A0A6P7T325"/>
<dbReference type="Proteomes" id="UP000515154">
    <property type="component" value="Linkage group LG1"/>
</dbReference>
<dbReference type="PANTHER" id="PTHR13557">
    <property type="entry name" value="COILED-COIL DOMAIN-CONTAINING PROTEIN 86"/>
    <property type="match status" value="1"/>
</dbReference>
<dbReference type="Pfam" id="PF03879">
    <property type="entry name" value="Cgr1"/>
    <property type="match status" value="1"/>
</dbReference>
<dbReference type="GO" id="GO:0006364">
    <property type="term" value="P:rRNA processing"/>
    <property type="evidence" value="ECO:0007669"/>
    <property type="project" value="UniProtKB-KW"/>
</dbReference>
<evidence type="ECO:0000256" key="5">
    <source>
        <dbReference type="ARBA" id="ARBA00016738"/>
    </source>
</evidence>
<dbReference type="GO" id="GO:0005730">
    <property type="term" value="C:nucleolus"/>
    <property type="evidence" value="ECO:0007669"/>
    <property type="project" value="UniProtKB-SubCell"/>
</dbReference>
<proteinExistence type="inferred from homology"/>
<dbReference type="InterPro" id="IPR005579">
    <property type="entry name" value="Cgr1-like"/>
</dbReference>
<dbReference type="GO" id="GO:0005694">
    <property type="term" value="C:chromosome"/>
    <property type="evidence" value="ECO:0007669"/>
    <property type="project" value="UniProtKB-SubCell"/>
</dbReference>
<evidence type="ECO:0000256" key="1">
    <source>
        <dbReference type="ARBA" id="ARBA00004090"/>
    </source>
</evidence>
<evidence type="ECO:0000256" key="10">
    <source>
        <dbReference type="ARBA" id="ARBA00022934"/>
    </source>
</evidence>
<evidence type="ECO:0000256" key="7">
    <source>
        <dbReference type="ARBA" id="ARBA00022517"/>
    </source>
</evidence>
<dbReference type="PANTHER" id="PTHR13557:SF1">
    <property type="entry name" value="COILED-COIL DOMAIN-CONTAINING PROTEIN 86"/>
    <property type="match status" value="1"/>
</dbReference>
<keyword evidence="8" id="KW-0698">rRNA processing</keyword>
<name>A0A6P7T325_9MOLL</name>
<evidence type="ECO:0000256" key="4">
    <source>
        <dbReference type="ARBA" id="ARBA00007869"/>
    </source>
</evidence>
<evidence type="ECO:0000313" key="15">
    <source>
        <dbReference type="RefSeq" id="XP_029645178.2"/>
    </source>
</evidence>
<dbReference type="RefSeq" id="XP_029645178.2">
    <property type="nucleotide sequence ID" value="XM_029789318.2"/>
</dbReference>
<evidence type="ECO:0000313" key="14">
    <source>
        <dbReference type="Proteomes" id="UP000515154"/>
    </source>
</evidence>
<keyword evidence="11" id="KW-0175">Coiled coil</keyword>
<dbReference type="KEGG" id="osn:115219196"/>
<keyword evidence="6" id="KW-0158">Chromosome</keyword>
<keyword evidence="7" id="KW-0690">Ribosome biogenesis</keyword>
<sequence length="144" mass="17070">MASKSDVATSVGMSDNEYTEYIRKKTQSVKKLYQNNPSGKRKSGKFWKNTRSRFSALKKDKCMSSTWAKKTQERLEMKAVKDFEKELKEQKAAELRDRKIIAKQKKLRKIENERKAEIVQPIKNLKKLKHMKKKHLRKSNIQIR</sequence>
<keyword evidence="12" id="KW-0539">Nucleus</keyword>
<evidence type="ECO:0000256" key="2">
    <source>
        <dbReference type="ARBA" id="ARBA00004286"/>
    </source>
</evidence>
<gene>
    <name evidence="15" type="primary">LOC115219196</name>
</gene>
<comment type="function">
    <text evidence="1">Involved in nucleolar integrity and required for processing of the pre-rRNA for the 60S ribosome subunit.</text>
</comment>
<dbReference type="InterPro" id="IPR026570">
    <property type="entry name" value="CCDC86"/>
</dbReference>
<comment type="subcellular location">
    <subcellularLocation>
        <location evidence="2">Chromosome</location>
    </subcellularLocation>
    <subcellularLocation>
        <location evidence="3">Nucleus</location>
        <location evidence="3">Nucleolus</location>
    </subcellularLocation>
</comment>
<keyword evidence="9" id="KW-0597">Phosphoprotein</keyword>
<keyword evidence="14" id="KW-1185">Reference proteome</keyword>
<evidence type="ECO:0000256" key="11">
    <source>
        <dbReference type="ARBA" id="ARBA00023054"/>
    </source>
</evidence>
<evidence type="ECO:0000256" key="8">
    <source>
        <dbReference type="ARBA" id="ARBA00022552"/>
    </source>
</evidence>
<organism evidence="14 15">
    <name type="scientific">Octopus sinensis</name>
    <name type="common">East Asian common octopus</name>
    <dbReference type="NCBI Taxonomy" id="2607531"/>
    <lineage>
        <taxon>Eukaryota</taxon>
        <taxon>Metazoa</taxon>
        <taxon>Spiralia</taxon>
        <taxon>Lophotrochozoa</taxon>
        <taxon>Mollusca</taxon>
        <taxon>Cephalopoda</taxon>
        <taxon>Coleoidea</taxon>
        <taxon>Octopodiformes</taxon>
        <taxon>Octopoda</taxon>
        <taxon>Incirrata</taxon>
        <taxon>Octopodidae</taxon>
        <taxon>Octopus</taxon>
    </lineage>
</organism>
<evidence type="ECO:0000256" key="12">
    <source>
        <dbReference type="ARBA" id="ARBA00023242"/>
    </source>
</evidence>
<protein>
    <recommendedName>
        <fullName evidence="5">Coiled-coil domain-containing protein 86</fullName>
    </recommendedName>
</protein>
<evidence type="ECO:0000256" key="9">
    <source>
        <dbReference type="ARBA" id="ARBA00022553"/>
    </source>
</evidence>
<keyword evidence="10" id="KW-0164">Citrullination</keyword>
<comment type="function">
    <text evidence="13">Required for proper chromosome segregation during mitosis and error-free mitotic progression.</text>
</comment>
<reference evidence="15" key="1">
    <citation type="submission" date="2025-08" db="UniProtKB">
        <authorList>
            <consortium name="RefSeq"/>
        </authorList>
    </citation>
    <scope>IDENTIFICATION</scope>
</reference>
<accession>A0A6P7T325</accession>